<evidence type="ECO:0000256" key="1">
    <source>
        <dbReference type="ARBA" id="ARBA00000085"/>
    </source>
</evidence>
<dbReference type="PROSITE" id="PS50109">
    <property type="entry name" value="HIS_KIN"/>
    <property type="match status" value="1"/>
</dbReference>
<keyword evidence="6" id="KW-0902">Two-component regulatory system</keyword>
<evidence type="ECO:0000259" key="12">
    <source>
        <dbReference type="PROSITE" id="PS50851"/>
    </source>
</evidence>
<dbReference type="AlphaFoldDB" id="A0A8J7AI45"/>
<evidence type="ECO:0000256" key="6">
    <source>
        <dbReference type="ARBA" id="ARBA00023012"/>
    </source>
</evidence>
<dbReference type="SUPFAM" id="SSF55874">
    <property type="entry name" value="ATPase domain of HSP90 chaperone/DNA topoisomerase II/histidine kinase"/>
    <property type="match status" value="1"/>
</dbReference>
<dbReference type="PANTHER" id="PTHR43395">
    <property type="entry name" value="SENSOR HISTIDINE KINASE CHEA"/>
    <property type="match status" value="1"/>
</dbReference>
<dbReference type="PROSITE" id="PS50110">
    <property type="entry name" value="RESPONSE_REGULATORY"/>
    <property type="match status" value="1"/>
</dbReference>
<evidence type="ECO:0000256" key="3">
    <source>
        <dbReference type="ARBA" id="ARBA00022553"/>
    </source>
</evidence>
<dbReference type="InterPro" id="IPR036641">
    <property type="entry name" value="HPT_dom_sf"/>
</dbReference>
<dbReference type="SUPFAM" id="SSF47384">
    <property type="entry name" value="Homodimeric domain of signal transducing histidine kinase"/>
    <property type="match status" value="1"/>
</dbReference>
<comment type="caution">
    <text evidence="14">The sequence shown here is derived from an EMBL/GenBank/DDBJ whole genome shotgun (WGS) entry which is preliminary data.</text>
</comment>
<dbReference type="InterPro" id="IPR008207">
    <property type="entry name" value="Sig_transdc_His_kin_Hpt_dom"/>
</dbReference>
<name>A0A8J7AI45_9CYAN</name>
<feature type="domain" description="Response regulatory" evidence="11">
    <location>
        <begin position="693"/>
        <end position="809"/>
    </location>
</feature>
<feature type="domain" description="Histidine kinase" evidence="10">
    <location>
        <begin position="313"/>
        <end position="538"/>
    </location>
</feature>
<feature type="compositionally biased region" description="Polar residues" evidence="9">
    <location>
        <begin position="194"/>
        <end position="204"/>
    </location>
</feature>
<dbReference type="EMBL" id="JADEXG010000054">
    <property type="protein sequence ID" value="MBE9079379.1"/>
    <property type="molecule type" value="Genomic_DNA"/>
</dbReference>
<protein>
    <recommendedName>
        <fullName evidence="2">histidine kinase</fullName>
        <ecNumber evidence="2">2.7.13.3</ecNumber>
    </recommendedName>
</protein>
<dbReference type="GO" id="GO:0000155">
    <property type="term" value="F:phosphorelay sensor kinase activity"/>
    <property type="evidence" value="ECO:0007669"/>
    <property type="project" value="InterPro"/>
</dbReference>
<dbReference type="Gene3D" id="3.40.50.2300">
    <property type="match status" value="1"/>
</dbReference>
<feature type="modified residue" description="4-aspartylphosphate" evidence="8">
    <location>
        <position position="742"/>
    </location>
</feature>
<dbReference type="SMART" id="SM00448">
    <property type="entry name" value="REC"/>
    <property type="match status" value="1"/>
</dbReference>
<sequence>MFIEDEELRDLYRDASQEHLDKLEAGILHLEKHPKDANQLKLLLREAHSLKGDSRMLGVEDAETLVHQIEELLIGIEQSQLAVTAELCDRIYKGLDAVRKIAHEAVTDEPSGVKLFRVLVQLTGCEESPDQLAEKHAKAKESNLELVDYDEDGAPALANFGALATDPPYVPAGLDLSKLDPELAAELSGKLNSAPATLTTNGQHPSPEPAAKGHQPATAPTELPPERLVETHQIDTIRVAAPKLDQLMTQAGELAVTKLRIARRMDDITQVLNLWETWSQENLKQHKVLDQLAQQIDPVLLAPLQVAQQGHDSRLDQFGELIQQLHSAAAADTARLETVSNELESGILKLRMLPLSSLFSLFPRLVRDLAKDQDKDIDFVIEGGETLADKRILEEMKAPLTHLIRNAIDHGIEPLAERLAANKPAQAALKLRGYQMGSSICIELIDDGRGLNLGKIKHTAIRRGLYSQAEIDRMTSGQIQALIFEPGFSTRTTVTELSGRGVGLDVVRTNVEQLKGSIQIDSTPGQGCTFRMTLGTSLNTTYALIVSVAQNRYAIPVEFVETMIRVRRPDIFAMDGKPTITFRGQPLSLVWLSDLLELSAQSDGDAIASLSCVVLKVGSDQIGLLVDALIEQQDIILKPQSKLLKRIRNITGATILSNGEICMVLNTQDLIRSAQGRQSLPAELMQTATTKPKVLLVEDSIPIRTQVKRILQGAGYEVTAAVDGLDGFEKLTLDAFHAVVSDIEMPNLTGLELTSRIRQQVEYAQLPVVLVSTLAKEEDRKRGADAGANAYLTKGDFNQTLLLDTLRRLI</sequence>
<dbReference type="GO" id="GO:0005737">
    <property type="term" value="C:cytoplasm"/>
    <property type="evidence" value="ECO:0007669"/>
    <property type="project" value="InterPro"/>
</dbReference>
<dbReference type="SMART" id="SM00260">
    <property type="entry name" value="CheW"/>
    <property type="match status" value="1"/>
</dbReference>
<dbReference type="CDD" id="cd00088">
    <property type="entry name" value="HPT"/>
    <property type="match status" value="1"/>
</dbReference>
<dbReference type="InterPro" id="IPR011006">
    <property type="entry name" value="CheY-like_superfamily"/>
</dbReference>
<evidence type="ECO:0000313" key="15">
    <source>
        <dbReference type="Proteomes" id="UP000636505"/>
    </source>
</evidence>
<dbReference type="RefSeq" id="WP_193910278.1">
    <property type="nucleotide sequence ID" value="NZ_JADEXG010000054.1"/>
</dbReference>
<evidence type="ECO:0000256" key="5">
    <source>
        <dbReference type="ARBA" id="ARBA00022777"/>
    </source>
</evidence>
<gene>
    <name evidence="14" type="ORF">IQ241_19105</name>
</gene>
<comment type="catalytic activity">
    <reaction evidence="1">
        <text>ATP + protein L-histidine = ADP + protein N-phospho-L-histidine.</text>
        <dbReference type="EC" id="2.7.13.3"/>
    </reaction>
</comment>
<evidence type="ECO:0000259" key="11">
    <source>
        <dbReference type="PROSITE" id="PS50110"/>
    </source>
</evidence>
<dbReference type="Pfam" id="PF01584">
    <property type="entry name" value="CheW"/>
    <property type="match status" value="1"/>
</dbReference>
<evidence type="ECO:0000256" key="9">
    <source>
        <dbReference type="SAM" id="MobiDB-lite"/>
    </source>
</evidence>
<evidence type="ECO:0000259" key="10">
    <source>
        <dbReference type="PROSITE" id="PS50109"/>
    </source>
</evidence>
<dbReference type="PROSITE" id="PS50894">
    <property type="entry name" value="HPT"/>
    <property type="match status" value="1"/>
</dbReference>
<feature type="domain" description="CheW-like" evidence="12">
    <location>
        <begin position="540"/>
        <end position="676"/>
    </location>
</feature>
<keyword evidence="5 14" id="KW-0418">Kinase</keyword>
<dbReference type="Gene3D" id="3.30.565.10">
    <property type="entry name" value="Histidine kinase-like ATPase, C-terminal domain"/>
    <property type="match status" value="1"/>
</dbReference>
<dbReference type="InterPro" id="IPR004358">
    <property type="entry name" value="Sig_transdc_His_kin-like_C"/>
</dbReference>
<dbReference type="InterPro" id="IPR005467">
    <property type="entry name" value="His_kinase_dom"/>
</dbReference>
<keyword evidence="4" id="KW-0808">Transferase</keyword>
<evidence type="ECO:0000259" key="13">
    <source>
        <dbReference type="PROSITE" id="PS50894"/>
    </source>
</evidence>
<dbReference type="SMART" id="SM00387">
    <property type="entry name" value="HATPase_c"/>
    <property type="match status" value="1"/>
</dbReference>
<dbReference type="SMART" id="SM00073">
    <property type="entry name" value="HPT"/>
    <property type="match status" value="1"/>
</dbReference>
<dbReference type="InterPro" id="IPR036890">
    <property type="entry name" value="HATPase_C_sf"/>
</dbReference>
<dbReference type="Proteomes" id="UP000636505">
    <property type="component" value="Unassembled WGS sequence"/>
</dbReference>
<dbReference type="Pfam" id="PF00072">
    <property type="entry name" value="Response_reg"/>
    <property type="match status" value="1"/>
</dbReference>
<dbReference type="InterPro" id="IPR004105">
    <property type="entry name" value="CheA-like_dim"/>
</dbReference>
<dbReference type="EC" id="2.7.13.3" evidence="2"/>
<dbReference type="Gene3D" id="1.20.120.160">
    <property type="entry name" value="HPT domain"/>
    <property type="match status" value="1"/>
</dbReference>
<keyword evidence="15" id="KW-1185">Reference proteome</keyword>
<dbReference type="PRINTS" id="PR00344">
    <property type="entry name" value="BCTRLSENSOR"/>
</dbReference>
<dbReference type="InterPro" id="IPR002545">
    <property type="entry name" value="CheW-lke_dom"/>
</dbReference>
<evidence type="ECO:0000256" key="2">
    <source>
        <dbReference type="ARBA" id="ARBA00012438"/>
    </source>
</evidence>
<dbReference type="CDD" id="cd16916">
    <property type="entry name" value="HATPase_CheA-like"/>
    <property type="match status" value="1"/>
</dbReference>
<reference evidence="14" key="1">
    <citation type="submission" date="2020-10" db="EMBL/GenBank/DDBJ databases">
        <authorList>
            <person name="Castelo-Branco R."/>
            <person name="Eusebio N."/>
            <person name="Adriana R."/>
            <person name="Vieira A."/>
            <person name="Brugerolle De Fraissinette N."/>
            <person name="Rezende De Castro R."/>
            <person name="Schneider M.P."/>
            <person name="Vasconcelos V."/>
            <person name="Leao P.N."/>
        </authorList>
    </citation>
    <scope>NUCLEOTIDE SEQUENCE</scope>
    <source>
        <strain evidence="14">LEGE 07310</strain>
    </source>
</reference>
<keyword evidence="3 8" id="KW-0597">Phosphoprotein</keyword>
<dbReference type="Pfam" id="PF01627">
    <property type="entry name" value="Hpt"/>
    <property type="match status" value="1"/>
</dbReference>
<feature type="region of interest" description="Disordered" evidence="9">
    <location>
        <begin position="194"/>
        <end position="226"/>
    </location>
</feature>
<organism evidence="14 15">
    <name type="scientific">Vasconcelosia minhoensis LEGE 07310</name>
    <dbReference type="NCBI Taxonomy" id="915328"/>
    <lineage>
        <taxon>Bacteria</taxon>
        <taxon>Bacillati</taxon>
        <taxon>Cyanobacteriota</taxon>
        <taxon>Cyanophyceae</taxon>
        <taxon>Nodosilineales</taxon>
        <taxon>Cymatolegaceae</taxon>
        <taxon>Vasconcelosia</taxon>
        <taxon>Vasconcelosia minhoensis</taxon>
    </lineage>
</organism>
<evidence type="ECO:0000256" key="8">
    <source>
        <dbReference type="PROSITE-ProRule" id="PRU00169"/>
    </source>
</evidence>
<dbReference type="InterPro" id="IPR036097">
    <property type="entry name" value="HisK_dim/P_sf"/>
</dbReference>
<dbReference type="FunFam" id="3.30.565.10:FF:000016">
    <property type="entry name" value="Chemotaxis protein CheA, putative"/>
    <property type="match status" value="1"/>
</dbReference>
<dbReference type="PANTHER" id="PTHR43395:SF1">
    <property type="entry name" value="CHEMOTAXIS PROTEIN CHEA"/>
    <property type="match status" value="1"/>
</dbReference>
<proteinExistence type="predicted"/>
<dbReference type="InterPro" id="IPR001789">
    <property type="entry name" value="Sig_transdc_resp-reg_receiver"/>
</dbReference>
<dbReference type="InterPro" id="IPR051315">
    <property type="entry name" value="Bact_Chemotaxis_CheA"/>
</dbReference>
<evidence type="ECO:0000256" key="7">
    <source>
        <dbReference type="PROSITE-ProRule" id="PRU00110"/>
    </source>
</evidence>
<dbReference type="SUPFAM" id="SSF47226">
    <property type="entry name" value="Histidine-containing phosphotransfer domain, HPT domain"/>
    <property type="match status" value="1"/>
</dbReference>
<dbReference type="SUPFAM" id="SSF52172">
    <property type="entry name" value="CheY-like"/>
    <property type="match status" value="1"/>
</dbReference>
<dbReference type="Gene3D" id="1.10.287.560">
    <property type="entry name" value="Histidine kinase CheA-like, homodimeric domain"/>
    <property type="match status" value="1"/>
</dbReference>
<evidence type="ECO:0000313" key="14">
    <source>
        <dbReference type="EMBL" id="MBE9079379.1"/>
    </source>
</evidence>
<dbReference type="Pfam" id="PF02518">
    <property type="entry name" value="HATPase_c"/>
    <property type="match status" value="1"/>
</dbReference>
<dbReference type="PROSITE" id="PS50851">
    <property type="entry name" value="CHEW"/>
    <property type="match status" value="1"/>
</dbReference>
<dbReference type="Pfam" id="PF02895">
    <property type="entry name" value="H-kinase_dim"/>
    <property type="match status" value="1"/>
</dbReference>
<dbReference type="SMART" id="SM01231">
    <property type="entry name" value="H-kinase_dim"/>
    <property type="match status" value="1"/>
</dbReference>
<feature type="modified residue" description="Phosphohistidine" evidence="7">
    <location>
        <position position="48"/>
    </location>
</feature>
<accession>A0A8J7AI45</accession>
<feature type="domain" description="HPt" evidence="13">
    <location>
        <begin position="1"/>
        <end position="105"/>
    </location>
</feature>
<dbReference type="InterPro" id="IPR037006">
    <property type="entry name" value="CheA-like_homodim_sf"/>
</dbReference>
<dbReference type="InterPro" id="IPR036061">
    <property type="entry name" value="CheW-like_dom_sf"/>
</dbReference>
<dbReference type="GO" id="GO:0006935">
    <property type="term" value="P:chemotaxis"/>
    <property type="evidence" value="ECO:0007669"/>
    <property type="project" value="InterPro"/>
</dbReference>
<dbReference type="Gene3D" id="2.30.30.40">
    <property type="entry name" value="SH3 Domains"/>
    <property type="match status" value="1"/>
</dbReference>
<dbReference type="SUPFAM" id="SSF50341">
    <property type="entry name" value="CheW-like"/>
    <property type="match status" value="1"/>
</dbReference>
<dbReference type="InterPro" id="IPR003594">
    <property type="entry name" value="HATPase_dom"/>
</dbReference>
<evidence type="ECO:0000256" key="4">
    <source>
        <dbReference type="ARBA" id="ARBA00022679"/>
    </source>
</evidence>